<feature type="region of interest" description="Disordered" evidence="1">
    <location>
        <begin position="1"/>
        <end position="20"/>
    </location>
</feature>
<evidence type="ECO:0000313" key="3">
    <source>
        <dbReference type="Proteomes" id="UP000479190"/>
    </source>
</evidence>
<proteinExistence type="predicted"/>
<evidence type="ECO:0000256" key="1">
    <source>
        <dbReference type="SAM" id="MobiDB-lite"/>
    </source>
</evidence>
<evidence type="ECO:0000313" key="2">
    <source>
        <dbReference type="EMBL" id="CAB0044144.1"/>
    </source>
</evidence>
<sequence>MPAMCDHAADGSGKGDTTIDDGIVQDRSTWTLGCGALSEKMYPCHGKNSLILKQRKKTRKIHTHTHTHKQLKKNVDNASTLGVELDKALGDTATASALQRTTMIEIRDLNECATKGEIAKELSTLLSAPHLNRDVVKTLRKAYAGTQVAVAALPDDLAAKALKLGHVRIGWVNCRIRGREDTLRCYRCGAPPTCVFARSKALSTTMRSQASTAP</sequence>
<keyword evidence="3" id="KW-1185">Reference proteome</keyword>
<protein>
    <submittedName>
        <fullName evidence="2">Uncharacterized protein</fullName>
    </submittedName>
</protein>
<organism evidence="2 3">
    <name type="scientific">Trichogramma brassicae</name>
    <dbReference type="NCBI Taxonomy" id="86971"/>
    <lineage>
        <taxon>Eukaryota</taxon>
        <taxon>Metazoa</taxon>
        <taxon>Ecdysozoa</taxon>
        <taxon>Arthropoda</taxon>
        <taxon>Hexapoda</taxon>
        <taxon>Insecta</taxon>
        <taxon>Pterygota</taxon>
        <taxon>Neoptera</taxon>
        <taxon>Endopterygota</taxon>
        <taxon>Hymenoptera</taxon>
        <taxon>Apocrita</taxon>
        <taxon>Proctotrupomorpha</taxon>
        <taxon>Chalcidoidea</taxon>
        <taxon>Trichogrammatidae</taxon>
        <taxon>Trichogramma</taxon>
    </lineage>
</organism>
<accession>A0A6H5J2B5</accession>
<dbReference type="Proteomes" id="UP000479190">
    <property type="component" value="Unassembled WGS sequence"/>
</dbReference>
<name>A0A6H5J2B5_9HYME</name>
<dbReference type="OrthoDB" id="7699172at2759"/>
<gene>
    <name evidence="2" type="ORF">TBRA_LOCUS15732</name>
</gene>
<dbReference type="EMBL" id="CADCXV010001402">
    <property type="protein sequence ID" value="CAB0044144.1"/>
    <property type="molecule type" value="Genomic_DNA"/>
</dbReference>
<reference evidence="2 3" key="1">
    <citation type="submission" date="2020-02" db="EMBL/GenBank/DDBJ databases">
        <authorList>
            <person name="Ferguson B K."/>
        </authorList>
    </citation>
    <scope>NUCLEOTIDE SEQUENCE [LARGE SCALE GENOMIC DNA]</scope>
</reference>
<dbReference type="AlphaFoldDB" id="A0A6H5J2B5"/>